<organism evidence="7 8">
    <name type="scientific">Candidatus Colwellbacteria bacterium RIFCSPLOWO2_01_FULL_48_10</name>
    <dbReference type="NCBI Taxonomy" id="1797690"/>
    <lineage>
        <taxon>Bacteria</taxon>
        <taxon>Candidatus Colwelliibacteriota</taxon>
    </lineage>
</organism>
<evidence type="ECO:0000256" key="5">
    <source>
        <dbReference type="RuleBase" id="RU000660"/>
    </source>
</evidence>
<evidence type="ECO:0000313" key="8">
    <source>
        <dbReference type="Proteomes" id="UP000178744"/>
    </source>
</evidence>
<evidence type="ECO:0000256" key="4">
    <source>
        <dbReference type="ARBA" id="ARBA00035494"/>
    </source>
</evidence>
<keyword evidence="2 5" id="KW-0689">Ribosomal protein</keyword>
<reference evidence="7 8" key="1">
    <citation type="journal article" date="2016" name="Nat. Commun.">
        <title>Thousands of microbial genomes shed light on interconnected biogeochemical processes in an aquifer system.</title>
        <authorList>
            <person name="Anantharaman K."/>
            <person name="Brown C.T."/>
            <person name="Hug L.A."/>
            <person name="Sharon I."/>
            <person name="Castelle C.J."/>
            <person name="Probst A.J."/>
            <person name="Thomas B.C."/>
            <person name="Singh A."/>
            <person name="Wilkins M.J."/>
            <person name="Karaoz U."/>
            <person name="Brodie E.L."/>
            <person name="Williams K.H."/>
            <person name="Hubbard S.S."/>
            <person name="Banfield J.F."/>
        </authorList>
    </citation>
    <scope>NUCLEOTIDE SEQUENCE [LARGE SCALE GENOMIC DNA]</scope>
</reference>
<evidence type="ECO:0000256" key="6">
    <source>
        <dbReference type="RuleBase" id="RU000661"/>
    </source>
</evidence>
<dbReference type="PROSITE" id="PS01167">
    <property type="entry name" value="RIBOSOMAL_L17"/>
    <property type="match status" value="1"/>
</dbReference>
<dbReference type="AlphaFoldDB" id="A0A1G1Z5E3"/>
<evidence type="ECO:0000256" key="2">
    <source>
        <dbReference type="ARBA" id="ARBA00022980"/>
    </source>
</evidence>
<evidence type="ECO:0000256" key="1">
    <source>
        <dbReference type="ARBA" id="ARBA00008777"/>
    </source>
</evidence>
<gene>
    <name evidence="7" type="ORF">A3B23_00325</name>
</gene>
<evidence type="ECO:0000313" key="7">
    <source>
        <dbReference type="EMBL" id="OGY59842.1"/>
    </source>
</evidence>
<dbReference type="GO" id="GO:0022625">
    <property type="term" value="C:cytosolic large ribosomal subunit"/>
    <property type="evidence" value="ECO:0007669"/>
    <property type="project" value="TreeGrafter"/>
</dbReference>
<dbReference type="PANTHER" id="PTHR14413:SF16">
    <property type="entry name" value="LARGE RIBOSOMAL SUBUNIT PROTEIN BL17M"/>
    <property type="match status" value="1"/>
</dbReference>
<protein>
    <recommendedName>
        <fullName evidence="4 6">50S ribosomal protein L17</fullName>
    </recommendedName>
</protein>
<accession>A0A1G1Z5E3</accession>
<dbReference type="InterPro" id="IPR000456">
    <property type="entry name" value="Ribosomal_bL17"/>
</dbReference>
<proteinExistence type="inferred from homology"/>
<evidence type="ECO:0000256" key="3">
    <source>
        <dbReference type="ARBA" id="ARBA00023274"/>
    </source>
</evidence>
<dbReference type="STRING" id="1797690.A3B23_00325"/>
<dbReference type="InterPro" id="IPR036373">
    <property type="entry name" value="Ribosomal_bL17_sf"/>
</dbReference>
<comment type="similarity">
    <text evidence="1 5">Belongs to the bacterial ribosomal protein bL17 family.</text>
</comment>
<dbReference type="PANTHER" id="PTHR14413">
    <property type="entry name" value="RIBOSOMAL PROTEIN L17"/>
    <property type="match status" value="1"/>
</dbReference>
<dbReference type="Proteomes" id="UP000178744">
    <property type="component" value="Unassembled WGS sequence"/>
</dbReference>
<keyword evidence="3 5" id="KW-0687">Ribonucleoprotein</keyword>
<dbReference type="EMBL" id="MHIY01000014">
    <property type="protein sequence ID" value="OGY59842.1"/>
    <property type="molecule type" value="Genomic_DNA"/>
</dbReference>
<dbReference type="GO" id="GO:0006412">
    <property type="term" value="P:translation"/>
    <property type="evidence" value="ECO:0007669"/>
    <property type="project" value="InterPro"/>
</dbReference>
<name>A0A1G1Z5E3_9BACT</name>
<dbReference type="Gene3D" id="3.90.1030.10">
    <property type="entry name" value="Ribosomal protein L17"/>
    <property type="match status" value="1"/>
</dbReference>
<dbReference type="SUPFAM" id="SSF64263">
    <property type="entry name" value="Prokaryotic ribosomal protein L17"/>
    <property type="match status" value="1"/>
</dbReference>
<dbReference type="InterPro" id="IPR047859">
    <property type="entry name" value="Ribosomal_bL17_CS"/>
</dbReference>
<dbReference type="GO" id="GO:0003735">
    <property type="term" value="F:structural constituent of ribosome"/>
    <property type="evidence" value="ECO:0007669"/>
    <property type="project" value="InterPro"/>
</dbReference>
<sequence length="116" mass="13245">MRHLSKGRKFGRITGRRKSFIAGIINNLIMEGAIMTTTARAKEIKPKVEKMVTLAKRNNLSALRLLMARLPKQAATKLYYEVAPKYKDRKGGYTRIIKTAISRKRDAAPQVRIEFI</sequence>
<dbReference type="NCBIfam" id="TIGR00059">
    <property type="entry name" value="L17"/>
    <property type="match status" value="1"/>
</dbReference>
<dbReference type="Pfam" id="PF01196">
    <property type="entry name" value="Ribosomal_L17"/>
    <property type="match status" value="1"/>
</dbReference>
<comment type="caution">
    <text evidence="7">The sequence shown here is derived from an EMBL/GenBank/DDBJ whole genome shotgun (WGS) entry which is preliminary data.</text>
</comment>